<keyword evidence="2 6" id="KW-0812">Transmembrane</keyword>
<organism evidence="8 9">
    <name type="scientific">Trichomonas vaginalis (strain ATCC PRA-98 / G3)</name>
    <dbReference type="NCBI Taxonomy" id="412133"/>
    <lineage>
        <taxon>Eukaryota</taxon>
        <taxon>Metamonada</taxon>
        <taxon>Parabasalia</taxon>
        <taxon>Trichomonadida</taxon>
        <taxon>Trichomonadidae</taxon>
        <taxon>Trichomonas</taxon>
    </lineage>
</organism>
<feature type="domain" description="Wntless-like transmembrane" evidence="7">
    <location>
        <begin position="172"/>
        <end position="385"/>
    </location>
</feature>
<reference evidence="8" key="1">
    <citation type="submission" date="2006-10" db="EMBL/GenBank/DDBJ databases">
        <authorList>
            <person name="Amadeo P."/>
            <person name="Zhao Q."/>
            <person name="Wortman J."/>
            <person name="Fraser-Liggett C."/>
            <person name="Carlton J."/>
        </authorList>
    </citation>
    <scope>NUCLEOTIDE SEQUENCE</scope>
    <source>
        <strain evidence="8">G3</strain>
    </source>
</reference>
<dbReference type="GO" id="GO:0016020">
    <property type="term" value="C:membrane"/>
    <property type="evidence" value="ECO:0007669"/>
    <property type="project" value="UniProtKB-SubCell"/>
</dbReference>
<evidence type="ECO:0000313" key="9">
    <source>
        <dbReference type="Proteomes" id="UP000001542"/>
    </source>
</evidence>
<dbReference type="InterPro" id="IPR040416">
    <property type="entry name" value="TMEM181"/>
</dbReference>
<feature type="transmembrane region" description="Helical" evidence="6">
    <location>
        <begin position="41"/>
        <end position="62"/>
    </location>
</feature>
<comment type="subcellular location">
    <subcellularLocation>
        <location evidence="1">Membrane</location>
        <topology evidence="1">Multi-pass membrane protein</topology>
    </subcellularLocation>
</comment>
<sequence length="465" mass="52985">MEDFISTHGLNAIAISNTDTVNDHPLVCDFKISKISKIHLVIPYVILSIACLLCLYCPTASVTRINPIQVNKSANFSKYKISHTDVKYTDQYVDIYLHPAEKGSKLKIKGQINVSLYRKNLMVNTFVSDIKESITAKTPAVRAHVLNFDRIDVEFNSEQLNLFDSVEITCANRKFTKIFIGFEVFISVISAFYCINYFINVGSFGVIPTFEQHLTLGLIILLVCYTDLFSLFDLYFASYVNIFRKIFSRDLFFSYFIFYTLSIFSYFGREQIDNPHLTIAIPYLILSFSVLLLLALSSTINNRQYAELFPMFSGSNMCFNICHCVMFILYAIYYVVNAILVKAKVKTVDQNRYYNYLTFSVHYIVILDLTIVLGFFIPETSALAFMPAGVFTACSISLIYAHKTVPEKNALYEKAETIDADNEMIGAAEIDETRPIKQPIPDISDHDSSQPAEYVDKEEDINEPL</sequence>
<dbReference type="PANTHER" id="PTHR31918:SF1">
    <property type="entry name" value="TRANSMEMBRANE PROTEIN 181"/>
    <property type="match status" value="1"/>
</dbReference>
<gene>
    <name evidence="8" type="ORF">TVAG_254830</name>
</gene>
<feature type="compositionally biased region" description="Acidic residues" evidence="5">
    <location>
        <begin position="456"/>
        <end position="465"/>
    </location>
</feature>
<dbReference type="VEuPathDB" id="TrichDB:TVAG_254830"/>
<keyword evidence="9" id="KW-1185">Reference proteome</keyword>
<dbReference type="AlphaFoldDB" id="A2EXM5"/>
<keyword evidence="3 6" id="KW-1133">Transmembrane helix</keyword>
<dbReference type="GO" id="GO:0015643">
    <property type="term" value="F:toxic substance binding"/>
    <property type="evidence" value="ECO:0007669"/>
    <property type="project" value="InterPro"/>
</dbReference>
<feature type="transmembrane region" description="Helical" evidence="6">
    <location>
        <begin position="356"/>
        <end position="376"/>
    </location>
</feature>
<name>A2EXM5_TRIV3</name>
<dbReference type="Proteomes" id="UP000001542">
    <property type="component" value="Unassembled WGS sequence"/>
</dbReference>
<feature type="transmembrane region" description="Helical" evidence="6">
    <location>
        <begin position="219"/>
        <end position="239"/>
    </location>
</feature>
<dbReference type="InParanoid" id="A2EXM5"/>
<dbReference type="PANTHER" id="PTHR31918">
    <property type="entry name" value="TRANSMEMBRANE PROTEIN 181"/>
    <property type="match status" value="1"/>
</dbReference>
<feature type="transmembrane region" description="Helical" evidence="6">
    <location>
        <begin position="178"/>
        <end position="199"/>
    </location>
</feature>
<evidence type="ECO:0000256" key="2">
    <source>
        <dbReference type="ARBA" id="ARBA00022692"/>
    </source>
</evidence>
<evidence type="ECO:0000259" key="7">
    <source>
        <dbReference type="Pfam" id="PF06664"/>
    </source>
</evidence>
<dbReference type="RefSeq" id="XP_001314805.1">
    <property type="nucleotide sequence ID" value="XM_001314770.1"/>
</dbReference>
<dbReference type="EMBL" id="DS113531">
    <property type="protein sequence ID" value="EAY02582.1"/>
    <property type="molecule type" value="Genomic_DNA"/>
</dbReference>
<dbReference type="VEuPathDB" id="TrichDB:TVAGG3_0751420"/>
<feature type="transmembrane region" description="Helical" evidence="6">
    <location>
        <begin position="279"/>
        <end position="296"/>
    </location>
</feature>
<evidence type="ECO:0000256" key="6">
    <source>
        <dbReference type="SAM" id="Phobius"/>
    </source>
</evidence>
<evidence type="ECO:0000313" key="8">
    <source>
        <dbReference type="EMBL" id="EAY02582.1"/>
    </source>
</evidence>
<evidence type="ECO:0000256" key="5">
    <source>
        <dbReference type="SAM" id="MobiDB-lite"/>
    </source>
</evidence>
<proteinExistence type="predicted"/>
<reference evidence="8" key="2">
    <citation type="journal article" date="2007" name="Science">
        <title>Draft genome sequence of the sexually transmitted pathogen Trichomonas vaginalis.</title>
        <authorList>
            <person name="Carlton J.M."/>
            <person name="Hirt R.P."/>
            <person name="Silva J.C."/>
            <person name="Delcher A.L."/>
            <person name="Schatz M."/>
            <person name="Zhao Q."/>
            <person name="Wortman J.R."/>
            <person name="Bidwell S.L."/>
            <person name="Alsmark U.C.M."/>
            <person name="Besteiro S."/>
            <person name="Sicheritz-Ponten T."/>
            <person name="Noel C.J."/>
            <person name="Dacks J.B."/>
            <person name="Foster P.G."/>
            <person name="Simillion C."/>
            <person name="Van de Peer Y."/>
            <person name="Miranda-Saavedra D."/>
            <person name="Barton G.J."/>
            <person name="Westrop G.D."/>
            <person name="Mueller S."/>
            <person name="Dessi D."/>
            <person name="Fiori P.L."/>
            <person name="Ren Q."/>
            <person name="Paulsen I."/>
            <person name="Zhang H."/>
            <person name="Bastida-Corcuera F.D."/>
            <person name="Simoes-Barbosa A."/>
            <person name="Brown M.T."/>
            <person name="Hayes R.D."/>
            <person name="Mukherjee M."/>
            <person name="Okumura C.Y."/>
            <person name="Schneider R."/>
            <person name="Smith A.J."/>
            <person name="Vanacova S."/>
            <person name="Villalvazo M."/>
            <person name="Haas B.J."/>
            <person name="Pertea M."/>
            <person name="Feldblyum T.V."/>
            <person name="Utterback T.R."/>
            <person name="Shu C.L."/>
            <person name="Osoegawa K."/>
            <person name="de Jong P.J."/>
            <person name="Hrdy I."/>
            <person name="Horvathova L."/>
            <person name="Zubacova Z."/>
            <person name="Dolezal P."/>
            <person name="Malik S.B."/>
            <person name="Logsdon J.M. Jr."/>
            <person name="Henze K."/>
            <person name="Gupta A."/>
            <person name="Wang C.C."/>
            <person name="Dunne R.L."/>
            <person name="Upcroft J.A."/>
            <person name="Upcroft P."/>
            <person name="White O."/>
            <person name="Salzberg S.L."/>
            <person name="Tang P."/>
            <person name="Chiu C.-H."/>
            <person name="Lee Y.-S."/>
            <person name="Embley T.M."/>
            <person name="Coombs G.H."/>
            <person name="Mottram J.C."/>
            <person name="Tachezy J."/>
            <person name="Fraser-Liggett C.M."/>
            <person name="Johnson P.J."/>
        </authorList>
    </citation>
    <scope>NUCLEOTIDE SEQUENCE [LARGE SCALE GENOMIC DNA]</scope>
    <source>
        <strain evidence="8">G3</strain>
    </source>
</reference>
<feature type="transmembrane region" description="Helical" evidence="6">
    <location>
        <begin position="317"/>
        <end position="336"/>
    </location>
</feature>
<feature type="transmembrane region" description="Helical" evidence="6">
    <location>
        <begin position="251"/>
        <end position="267"/>
    </location>
</feature>
<evidence type="ECO:0000256" key="1">
    <source>
        <dbReference type="ARBA" id="ARBA00004141"/>
    </source>
</evidence>
<dbReference type="KEGG" id="tva:4760417"/>
<evidence type="ECO:0000256" key="4">
    <source>
        <dbReference type="ARBA" id="ARBA00023136"/>
    </source>
</evidence>
<dbReference type="InterPro" id="IPR047843">
    <property type="entry name" value="WLS-like_TM"/>
</dbReference>
<evidence type="ECO:0000256" key="3">
    <source>
        <dbReference type="ARBA" id="ARBA00022989"/>
    </source>
</evidence>
<protein>
    <recommendedName>
        <fullName evidence="7">Wntless-like transmembrane domain-containing protein</fullName>
    </recommendedName>
</protein>
<keyword evidence="4 6" id="KW-0472">Membrane</keyword>
<dbReference type="Pfam" id="PF06664">
    <property type="entry name" value="WLS-like_TM"/>
    <property type="match status" value="1"/>
</dbReference>
<accession>A2EXM5</accession>
<feature type="region of interest" description="Disordered" evidence="5">
    <location>
        <begin position="432"/>
        <end position="465"/>
    </location>
</feature>